<sequence>MDQVIATAKSLQPKDALLSLLQAPLQMDIVVDEDKWCGAVLAAISGVKDAQTEINSVVEGLQSPQVDALMRAVYVGLEKGDNCTALLKWHGALYDKGGVGSIVRFMCDNKKEFQVEAEDDNED</sequence>
<dbReference type="GO" id="GO:0030833">
    <property type="term" value="P:regulation of actin filament polymerization"/>
    <property type="evidence" value="ECO:0007669"/>
    <property type="project" value="InterPro"/>
</dbReference>
<name>A0A5J4VVP6_9EUKA</name>
<dbReference type="OrthoDB" id="429520at2759"/>
<evidence type="ECO:0000256" key="1">
    <source>
        <dbReference type="ARBA" id="ARBA00004245"/>
    </source>
</evidence>
<gene>
    <name evidence="6" type="ORF">EZS28_017787</name>
</gene>
<organism evidence="6 7">
    <name type="scientific">Streblomastix strix</name>
    <dbReference type="NCBI Taxonomy" id="222440"/>
    <lineage>
        <taxon>Eukaryota</taxon>
        <taxon>Metamonada</taxon>
        <taxon>Preaxostyla</taxon>
        <taxon>Oxymonadida</taxon>
        <taxon>Streblomastigidae</taxon>
        <taxon>Streblomastix</taxon>
    </lineage>
</organism>
<dbReference type="Proteomes" id="UP000324800">
    <property type="component" value="Unassembled WGS sequence"/>
</dbReference>
<dbReference type="SUPFAM" id="SSF69103">
    <property type="entry name" value="Arp2/3 complex 16 kDa subunit ARPC5"/>
    <property type="match status" value="1"/>
</dbReference>
<dbReference type="GO" id="GO:0034314">
    <property type="term" value="P:Arp2/3 complex-mediated actin nucleation"/>
    <property type="evidence" value="ECO:0007669"/>
    <property type="project" value="InterPro"/>
</dbReference>
<keyword evidence="3" id="KW-0963">Cytoplasm</keyword>
<dbReference type="GO" id="GO:0005885">
    <property type="term" value="C:Arp2/3 protein complex"/>
    <property type="evidence" value="ECO:0007669"/>
    <property type="project" value="InterPro"/>
</dbReference>
<comment type="caution">
    <text evidence="6">The sequence shown here is derived from an EMBL/GenBank/DDBJ whole genome shotgun (WGS) entry which is preliminary data.</text>
</comment>
<comment type="function">
    <text evidence="5">Functions as component of the Arp2/3 complex which is involved in regulation of actin polymerization and together with an activating nucleation-promoting factor (NPF) mediates the formation of branched actin networks. Arp2/3 complex plays a critical role in the control of cell morphogenesis via the modulation of cell polarity development.</text>
</comment>
<dbReference type="InterPro" id="IPR036743">
    <property type="entry name" value="ARPC5_sf"/>
</dbReference>
<dbReference type="EMBL" id="SNRW01004693">
    <property type="protein sequence ID" value="KAA6386687.1"/>
    <property type="molecule type" value="Genomic_DNA"/>
</dbReference>
<dbReference type="PANTHER" id="PTHR12644">
    <property type="entry name" value="ARP2/3 COMPLEX 16 KD SUBUNIT P16-ARC"/>
    <property type="match status" value="1"/>
</dbReference>
<evidence type="ECO:0000313" key="6">
    <source>
        <dbReference type="EMBL" id="KAA6386687.1"/>
    </source>
</evidence>
<evidence type="ECO:0000313" key="7">
    <source>
        <dbReference type="Proteomes" id="UP000324800"/>
    </source>
</evidence>
<keyword evidence="4 5" id="KW-0206">Cytoskeleton</keyword>
<protein>
    <recommendedName>
        <fullName evidence="5">Actin-related protein 2/3 complex subunit 5</fullName>
    </recommendedName>
</protein>
<dbReference type="AlphaFoldDB" id="A0A5J4VVP6"/>
<dbReference type="Pfam" id="PF04699">
    <property type="entry name" value="P16-Arc"/>
    <property type="match status" value="1"/>
</dbReference>
<evidence type="ECO:0000256" key="3">
    <source>
        <dbReference type="ARBA" id="ARBA00022490"/>
    </source>
</evidence>
<evidence type="ECO:0000256" key="4">
    <source>
        <dbReference type="ARBA" id="ARBA00023212"/>
    </source>
</evidence>
<reference evidence="6 7" key="1">
    <citation type="submission" date="2019-03" db="EMBL/GenBank/DDBJ databases">
        <title>Single cell metagenomics reveals metabolic interactions within the superorganism composed of flagellate Streblomastix strix and complex community of Bacteroidetes bacteria on its surface.</title>
        <authorList>
            <person name="Treitli S.C."/>
            <person name="Kolisko M."/>
            <person name="Husnik F."/>
            <person name="Keeling P."/>
            <person name="Hampl V."/>
        </authorList>
    </citation>
    <scope>NUCLEOTIDE SEQUENCE [LARGE SCALE GENOMIC DNA]</scope>
    <source>
        <strain evidence="6">ST1C</strain>
    </source>
</reference>
<dbReference type="InterPro" id="IPR006789">
    <property type="entry name" value="ARPC5"/>
</dbReference>
<accession>A0A5J4VVP6</accession>
<evidence type="ECO:0000256" key="2">
    <source>
        <dbReference type="ARBA" id="ARBA00006084"/>
    </source>
</evidence>
<comment type="similarity">
    <text evidence="2 5">Belongs to the ARPC5 family.</text>
</comment>
<comment type="subcellular location">
    <subcellularLocation>
        <location evidence="1">Cytoplasm</location>
        <location evidence="1">Cytoskeleton</location>
    </subcellularLocation>
</comment>
<proteinExistence type="inferred from homology"/>
<dbReference type="Gene3D" id="1.25.40.190">
    <property type="entry name" value="Actin-related protein 2/3 complex subunit 5"/>
    <property type="match status" value="1"/>
</dbReference>
<evidence type="ECO:0000256" key="5">
    <source>
        <dbReference type="RuleBase" id="RU004301"/>
    </source>
</evidence>